<proteinExistence type="predicted"/>
<dbReference type="AlphaFoldDB" id="A0A9X2CEE7"/>
<dbReference type="EMBL" id="JAKILJ010000032">
    <property type="protein sequence ID" value="MCL1106346.1"/>
    <property type="molecule type" value="Genomic_DNA"/>
</dbReference>
<protein>
    <submittedName>
        <fullName evidence="1">Uncharacterized protein</fullName>
    </submittedName>
</protein>
<organism evidence="1 2">
    <name type="scientific">Shewanella algicola</name>
    <dbReference type="NCBI Taxonomy" id="640633"/>
    <lineage>
        <taxon>Bacteria</taxon>
        <taxon>Pseudomonadati</taxon>
        <taxon>Pseudomonadota</taxon>
        <taxon>Gammaproteobacteria</taxon>
        <taxon>Alteromonadales</taxon>
        <taxon>Shewanellaceae</taxon>
        <taxon>Shewanella</taxon>
    </lineage>
</organism>
<evidence type="ECO:0000313" key="1">
    <source>
        <dbReference type="EMBL" id="MCL1106346.1"/>
    </source>
</evidence>
<accession>A0A9X2CEE7</accession>
<evidence type="ECO:0000313" key="2">
    <source>
        <dbReference type="Proteomes" id="UP001139408"/>
    </source>
</evidence>
<sequence length="53" mass="6259">MKTRTRKELKYNIKLLTLRNNELFSLQRSPLQLQADNLTLIKMAETLRNNDGL</sequence>
<comment type="caution">
    <text evidence="1">The sequence shown here is derived from an EMBL/GenBank/DDBJ whole genome shotgun (WGS) entry which is preliminary data.</text>
</comment>
<reference evidence="1" key="1">
    <citation type="submission" date="2022-01" db="EMBL/GenBank/DDBJ databases">
        <title>Whole genome-based taxonomy of the Shewanellaceae.</title>
        <authorList>
            <person name="Martin-Rodriguez A.J."/>
        </authorList>
    </citation>
    <scope>NUCLEOTIDE SEQUENCE</scope>
    <source>
        <strain evidence="1">DSM 23803</strain>
    </source>
</reference>
<gene>
    <name evidence="1" type="ORF">L2749_13945</name>
</gene>
<name>A0A9X2CEE7_9GAMM</name>
<dbReference type="Proteomes" id="UP001139408">
    <property type="component" value="Unassembled WGS sequence"/>
</dbReference>
<dbReference type="RefSeq" id="WP_248972644.1">
    <property type="nucleotide sequence ID" value="NZ_JAKILJ010000032.1"/>
</dbReference>
<keyword evidence="2" id="KW-1185">Reference proteome</keyword>